<dbReference type="InterPro" id="IPR051045">
    <property type="entry name" value="TonB-dependent_transducer"/>
</dbReference>
<dbReference type="EMBL" id="BAABCS010000003">
    <property type="protein sequence ID" value="GAA4042038.1"/>
    <property type="molecule type" value="Genomic_DNA"/>
</dbReference>
<keyword evidence="1" id="KW-0812">Transmembrane</keyword>
<feature type="domain" description="TonB C-terminal" evidence="2">
    <location>
        <begin position="204"/>
        <end position="267"/>
    </location>
</feature>
<feature type="transmembrane region" description="Helical" evidence="1">
    <location>
        <begin position="37"/>
        <end position="57"/>
    </location>
</feature>
<keyword evidence="1" id="KW-0472">Membrane</keyword>
<evidence type="ECO:0000259" key="2">
    <source>
        <dbReference type="Pfam" id="PF03544"/>
    </source>
</evidence>
<dbReference type="Proteomes" id="UP001500426">
    <property type="component" value="Unassembled WGS sequence"/>
</dbReference>
<evidence type="ECO:0000313" key="3">
    <source>
        <dbReference type="EMBL" id="GAA4042038.1"/>
    </source>
</evidence>
<dbReference type="RefSeq" id="WP_345089764.1">
    <property type="nucleotide sequence ID" value="NZ_BAABCS010000003.1"/>
</dbReference>
<dbReference type="InterPro" id="IPR037682">
    <property type="entry name" value="TonB_C"/>
</dbReference>
<keyword evidence="4" id="KW-1185">Reference proteome</keyword>
<organism evidence="3 4">
    <name type="scientific">Flavobacterium chungnamense</name>
    <dbReference type="NCBI Taxonomy" id="706182"/>
    <lineage>
        <taxon>Bacteria</taxon>
        <taxon>Pseudomonadati</taxon>
        <taxon>Bacteroidota</taxon>
        <taxon>Flavobacteriia</taxon>
        <taxon>Flavobacteriales</taxon>
        <taxon>Flavobacteriaceae</taxon>
        <taxon>Flavobacterium</taxon>
    </lineage>
</organism>
<gene>
    <name evidence="3" type="ORF">GCM10022388_03490</name>
</gene>
<dbReference type="SUPFAM" id="SSF74653">
    <property type="entry name" value="TolA/TonB C-terminal domain"/>
    <property type="match status" value="1"/>
</dbReference>
<keyword evidence="1" id="KW-1133">Transmembrane helix</keyword>
<proteinExistence type="predicted"/>
<evidence type="ECO:0000256" key="1">
    <source>
        <dbReference type="SAM" id="Phobius"/>
    </source>
</evidence>
<dbReference type="Gene3D" id="3.30.1150.10">
    <property type="match status" value="1"/>
</dbReference>
<reference evidence="4" key="1">
    <citation type="journal article" date="2019" name="Int. J. Syst. Evol. Microbiol.">
        <title>The Global Catalogue of Microorganisms (GCM) 10K type strain sequencing project: providing services to taxonomists for standard genome sequencing and annotation.</title>
        <authorList>
            <consortium name="The Broad Institute Genomics Platform"/>
            <consortium name="The Broad Institute Genome Sequencing Center for Infectious Disease"/>
            <person name="Wu L."/>
            <person name="Ma J."/>
        </authorList>
    </citation>
    <scope>NUCLEOTIDE SEQUENCE [LARGE SCALE GENOMIC DNA]</scope>
    <source>
        <strain evidence="4">JCM 17068</strain>
    </source>
</reference>
<dbReference type="Pfam" id="PF03544">
    <property type="entry name" value="TonB_C"/>
    <property type="match status" value="1"/>
</dbReference>
<accession>A0ABP7UF53</accession>
<protein>
    <submittedName>
        <fullName evidence="3">Energy transducer TonB</fullName>
    </submittedName>
</protein>
<dbReference type="PANTHER" id="PTHR33446">
    <property type="entry name" value="PROTEIN TONB-RELATED"/>
    <property type="match status" value="1"/>
</dbReference>
<name>A0ABP7UF53_9FLAO</name>
<comment type="caution">
    <text evidence="3">The sequence shown here is derived from an EMBL/GenBank/DDBJ whole genome shotgun (WGS) entry which is preliminary data.</text>
</comment>
<evidence type="ECO:0000313" key="4">
    <source>
        <dbReference type="Proteomes" id="UP001500426"/>
    </source>
</evidence>
<sequence length="271" mass="29844">MSNLSIFEKKWLDLVFEGKNQEYGAYKLRQDSTKTTIIAFFSGILFIGFVSGIGMLFSSFGPKPIIRPEKPLDTIIKVDIYVEPKTDEPKPAEPIINNSAPVEKVPNNQNYVVARKEEAKEPIPITSELPNINTPIGTPGTGTPGTPGVIDGGGTEPKPVVITPKGPVPSAELDKQPFFPGGIKKFYEYVGTNFEKQNIDEEEGQAIRVLVSFVIEKNGSMTDIEVTRKTTPEIDKEAIRVLKSLKTKWAPGIKNGEPVRTQFTLPITVML</sequence>
<dbReference type="PANTHER" id="PTHR33446:SF2">
    <property type="entry name" value="PROTEIN TONB"/>
    <property type="match status" value="1"/>
</dbReference>